<evidence type="ECO:0000313" key="3">
    <source>
        <dbReference type="Proteomes" id="UP000184073"/>
    </source>
</evidence>
<dbReference type="Proteomes" id="UP000184073">
    <property type="component" value="Unassembled WGS sequence"/>
</dbReference>
<evidence type="ECO:0000313" key="2">
    <source>
        <dbReference type="EMBL" id="OJJ02508.1"/>
    </source>
</evidence>
<dbReference type="RefSeq" id="XP_040668270.1">
    <property type="nucleotide sequence ID" value="XM_040815965.1"/>
</dbReference>
<feature type="region of interest" description="Disordered" evidence="1">
    <location>
        <begin position="1"/>
        <end position="23"/>
    </location>
</feature>
<organism evidence="2 3">
    <name type="scientific">Aspergillus versicolor CBS 583.65</name>
    <dbReference type="NCBI Taxonomy" id="1036611"/>
    <lineage>
        <taxon>Eukaryota</taxon>
        <taxon>Fungi</taxon>
        <taxon>Dikarya</taxon>
        <taxon>Ascomycota</taxon>
        <taxon>Pezizomycotina</taxon>
        <taxon>Eurotiomycetes</taxon>
        <taxon>Eurotiomycetidae</taxon>
        <taxon>Eurotiales</taxon>
        <taxon>Aspergillaceae</taxon>
        <taxon>Aspergillus</taxon>
        <taxon>Aspergillus subgen. Nidulantes</taxon>
    </lineage>
</organism>
<feature type="compositionally biased region" description="Polar residues" evidence="1">
    <location>
        <begin position="1"/>
        <end position="15"/>
    </location>
</feature>
<dbReference type="EMBL" id="KV878129">
    <property type="protein sequence ID" value="OJJ02508.1"/>
    <property type="molecule type" value="Genomic_DNA"/>
</dbReference>
<accession>A0A1L9PLW6</accession>
<dbReference type="VEuPathDB" id="FungiDB:ASPVEDRAFT_678273"/>
<reference evidence="3" key="1">
    <citation type="journal article" date="2017" name="Genome Biol.">
        <title>Comparative genomics reveals high biological diversity and specific adaptations in the industrially and medically important fungal genus Aspergillus.</title>
        <authorList>
            <person name="de Vries R.P."/>
            <person name="Riley R."/>
            <person name="Wiebenga A."/>
            <person name="Aguilar-Osorio G."/>
            <person name="Amillis S."/>
            <person name="Uchima C.A."/>
            <person name="Anderluh G."/>
            <person name="Asadollahi M."/>
            <person name="Askin M."/>
            <person name="Barry K."/>
            <person name="Battaglia E."/>
            <person name="Bayram O."/>
            <person name="Benocci T."/>
            <person name="Braus-Stromeyer S.A."/>
            <person name="Caldana C."/>
            <person name="Canovas D."/>
            <person name="Cerqueira G.C."/>
            <person name="Chen F."/>
            <person name="Chen W."/>
            <person name="Choi C."/>
            <person name="Clum A."/>
            <person name="Dos Santos R.A."/>
            <person name="Damasio A.R."/>
            <person name="Diallinas G."/>
            <person name="Emri T."/>
            <person name="Fekete E."/>
            <person name="Flipphi M."/>
            <person name="Freyberg S."/>
            <person name="Gallo A."/>
            <person name="Gournas C."/>
            <person name="Habgood R."/>
            <person name="Hainaut M."/>
            <person name="Harispe M.L."/>
            <person name="Henrissat B."/>
            <person name="Hilden K.S."/>
            <person name="Hope R."/>
            <person name="Hossain A."/>
            <person name="Karabika E."/>
            <person name="Karaffa L."/>
            <person name="Karanyi Z."/>
            <person name="Krasevec N."/>
            <person name="Kuo A."/>
            <person name="Kusch H."/>
            <person name="LaButti K."/>
            <person name="Lagendijk E.L."/>
            <person name="Lapidus A."/>
            <person name="Levasseur A."/>
            <person name="Lindquist E."/>
            <person name="Lipzen A."/>
            <person name="Logrieco A.F."/>
            <person name="MacCabe A."/>
            <person name="Maekelae M.R."/>
            <person name="Malavazi I."/>
            <person name="Melin P."/>
            <person name="Meyer V."/>
            <person name="Mielnichuk N."/>
            <person name="Miskei M."/>
            <person name="Molnar A.P."/>
            <person name="Mule G."/>
            <person name="Ngan C.Y."/>
            <person name="Orejas M."/>
            <person name="Orosz E."/>
            <person name="Ouedraogo J.P."/>
            <person name="Overkamp K.M."/>
            <person name="Park H.-S."/>
            <person name="Perrone G."/>
            <person name="Piumi F."/>
            <person name="Punt P.J."/>
            <person name="Ram A.F."/>
            <person name="Ramon A."/>
            <person name="Rauscher S."/>
            <person name="Record E."/>
            <person name="Riano-Pachon D.M."/>
            <person name="Robert V."/>
            <person name="Roehrig J."/>
            <person name="Ruller R."/>
            <person name="Salamov A."/>
            <person name="Salih N.S."/>
            <person name="Samson R.A."/>
            <person name="Sandor E."/>
            <person name="Sanguinetti M."/>
            <person name="Schuetze T."/>
            <person name="Sepcic K."/>
            <person name="Shelest E."/>
            <person name="Sherlock G."/>
            <person name="Sophianopoulou V."/>
            <person name="Squina F.M."/>
            <person name="Sun H."/>
            <person name="Susca A."/>
            <person name="Todd R.B."/>
            <person name="Tsang A."/>
            <person name="Unkles S.E."/>
            <person name="van de Wiele N."/>
            <person name="van Rossen-Uffink D."/>
            <person name="Oliveira J.V."/>
            <person name="Vesth T.C."/>
            <person name="Visser J."/>
            <person name="Yu J.-H."/>
            <person name="Zhou M."/>
            <person name="Andersen M.R."/>
            <person name="Archer D.B."/>
            <person name="Baker S.E."/>
            <person name="Benoit I."/>
            <person name="Brakhage A.A."/>
            <person name="Braus G.H."/>
            <person name="Fischer R."/>
            <person name="Frisvad J.C."/>
            <person name="Goldman G.H."/>
            <person name="Houbraken J."/>
            <person name="Oakley B."/>
            <person name="Pocsi I."/>
            <person name="Scazzocchio C."/>
            <person name="Seiboth B."/>
            <person name="vanKuyk P.A."/>
            <person name="Wortman J."/>
            <person name="Dyer P.S."/>
            <person name="Grigoriev I.V."/>
        </authorList>
    </citation>
    <scope>NUCLEOTIDE SEQUENCE [LARGE SCALE GENOMIC DNA]</scope>
    <source>
        <strain evidence="3">CBS 583.65</strain>
    </source>
</reference>
<gene>
    <name evidence="2" type="ORF">ASPVEDRAFT_678273</name>
</gene>
<name>A0A1L9PLW6_ASPVE</name>
<evidence type="ECO:0000256" key="1">
    <source>
        <dbReference type="SAM" id="MobiDB-lite"/>
    </source>
</evidence>
<dbReference type="OrthoDB" id="4452694at2759"/>
<sequence length="195" mass="21772">MLTRTSSPTSQSGMPIQQEDLAAPSSVPASLASSLGSYLIGEASNGCRAYTSADMQSVSRIRFSRGHLDRPRHPGEISGLWFDYYDSSRPSIAGQWLFESGSTRFQEGEIISEITVWLPKDRESFSERCYLGRVVRVLISTSLRTASFPDELPLSTDELIAVRSQENCLEELSTLVWVFNNAWDFPRVVSSRKPL</sequence>
<dbReference type="STRING" id="1036611.A0A1L9PLW6"/>
<dbReference type="GeneID" id="63731476"/>
<dbReference type="AlphaFoldDB" id="A0A1L9PLW6"/>
<proteinExistence type="predicted"/>
<protein>
    <submittedName>
        <fullName evidence="2">Uncharacterized protein</fullName>
    </submittedName>
</protein>
<keyword evidence="3" id="KW-1185">Reference proteome</keyword>